<sequence length="112" mass="13035">MNEFMKKLAGMVLPSWMDRGEPRKLLQTARRFWAEVYGWVTWPLNQFDPLTCTPALLNLLAYDRDISRFDGEPLELFRRRVAYAFVNARDAGSVEGFISIFERLGIGYVELL</sequence>
<gene>
    <name evidence="1" type="ORF">AHQ57_24300</name>
</gene>
<dbReference type="EMBL" id="AALGZK010000042">
    <property type="protein sequence ID" value="ECZ5440233.1"/>
    <property type="molecule type" value="Genomic_DNA"/>
</dbReference>
<evidence type="ECO:0000313" key="1">
    <source>
        <dbReference type="EMBL" id="ECZ5440233.1"/>
    </source>
</evidence>
<comment type="caution">
    <text evidence="1">The sequence shown here is derived from an EMBL/GenBank/DDBJ whole genome shotgun (WGS) entry which is preliminary data.</text>
</comment>
<protein>
    <recommendedName>
        <fullName evidence="2">Phage protein</fullName>
    </recommendedName>
</protein>
<evidence type="ECO:0008006" key="2">
    <source>
        <dbReference type="Google" id="ProtNLM"/>
    </source>
</evidence>
<organism evidence="1">
    <name type="scientific">Salmonella newport</name>
    <dbReference type="NCBI Taxonomy" id="108619"/>
    <lineage>
        <taxon>Bacteria</taxon>
        <taxon>Pseudomonadati</taxon>
        <taxon>Pseudomonadota</taxon>
        <taxon>Gammaproteobacteria</taxon>
        <taxon>Enterobacterales</taxon>
        <taxon>Enterobacteriaceae</taxon>
        <taxon>Salmonella</taxon>
    </lineage>
</organism>
<name>A0A624E888_SALNE</name>
<feature type="non-terminal residue" evidence="1">
    <location>
        <position position="112"/>
    </location>
</feature>
<reference evidence="1" key="1">
    <citation type="submission" date="2018-07" db="EMBL/GenBank/DDBJ databases">
        <authorList>
            <consortium name="GenomeTrakr network: Whole genome sequencing for foodborne pathogen traceback"/>
        </authorList>
    </citation>
    <scope>NUCLEOTIDE SEQUENCE</scope>
    <source>
        <strain evidence="1">FDA00000095</strain>
    </source>
</reference>
<accession>A0A624E888</accession>
<proteinExistence type="predicted"/>
<dbReference type="AlphaFoldDB" id="A0A624E888"/>